<evidence type="ECO:0000256" key="13">
    <source>
        <dbReference type="SAM" id="MobiDB-lite"/>
    </source>
</evidence>
<evidence type="ECO:0000256" key="4">
    <source>
        <dbReference type="ARBA" id="ARBA00022737"/>
    </source>
</evidence>
<dbReference type="GO" id="GO:0008270">
    <property type="term" value="F:zinc ion binding"/>
    <property type="evidence" value="ECO:0007669"/>
    <property type="project" value="UniProtKB-KW"/>
</dbReference>
<keyword evidence="9" id="KW-0804">Transcription</keyword>
<keyword evidence="6" id="KW-0862">Zinc</keyword>
<keyword evidence="7" id="KW-0805">Transcription regulation</keyword>
<dbReference type="OrthoDB" id="6365676at2759"/>
<dbReference type="GeneID" id="107752501"/>
<evidence type="ECO:0000256" key="10">
    <source>
        <dbReference type="ARBA" id="ARBA00023242"/>
    </source>
</evidence>
<evidence type="ECO:0000256" key="1">
    <source>
        <dbReference type="ARBA" id="ARBA00004123"/>
    </source>
</evidence>
<dbReference type="Gene3D" id="3.30.160.60">
    <property type="entry name" value="Classic Zinc Finger"/>
    <property type="match status" value="3"/>
</dbReference>
<dbReference type="PROSITE" id="PS00028">
    <property type="entry name" value="ZINC_FINGER_C2H2_1"/>
    <property type="match status" value="3"/>
</dbReference>
<dbReference type="FunFam" id="3.30.160.60:FF:000018">
    <property type="entry name" value="Krueppel-like factor 15"/>
    <property type="match status" value="1"/>
</dbReference>
<feature type="region of interest" description="Disordered" evidence="13">
    <location>
        <begin position="71"/>
        <end position="91"/>
    </location>
</feature>
<comment type="similarity">
    <text evidence="11">Belongs to the Sp1 C2H2-type zinc-finger protein family.</text>
</comment>
<keyword evidence="5 12" id="KW-0863">Zinc-finger</keyword>
<dbReference type="RefSeq" id="XP_016423979.1">
    <property type="nucleotide sequence ID" value="XM_016568493.1"/>
</dbReference>
<accession>A0A673GQK9</accession>
<keyword evidence="4" id="KW-0677">Repeat</keyword>
<dbReference type="FunFam" id="3.30.160.60:FF:000232">
    <property type="entry name" value="Krueppel-like factor 9"/>
    <property type="match status" value="1"/>
</dbReference>
<dbReference type="GO" id="GO:0005634">
    <property type="term" value="C:nucleus"/>
    <property type="evidence" value="ECO:0007669"/>
    <property type="project" value="UniProtKB-SubCell"/>
</dbReference>
<dbReference type="InterPro" id="IPR036236">
    <property type="entry name" value="Znf_C2H2_sf"/>
</dbReference>
<name>A0A673GQK9_9TELE</name>
<feature type="domain" description="C2H2-type" evidence="14">
    <location>
        <begin position="103"/>
        <end position="132"/>
    </location>
</feature>
<evidence type="ECO:0000256" key="6">
    <source>
        <dbReference type="ARBA" id="ARBA00022833"/>
    </source>
</evidence>
<evidence type="ECO:0000256" key="2">
    <source>
        <dbReference type="ARBA" id="ARBA00022553"/>
    </source>
</evidence>
<keyword evidence="8" id="KW-0238">DNA-binding</keyword>
<reference evidence="15" key="2">
    <citation type="submission" date="2025-09" db="UniProtKB">
        <authorList>
            <consortium name="Ensembl"/>
        </authorList>
    </citation>
    <scope>IDENTIFICATION</scope>
</reference>
<dbReference type="AlphaFoldDB" id="A0A673GQK9"/>
<feature type="region of interest" description="Disordered" evidence="13">
    <location>
        <begin position="187"/>
        <end position="220"/>
    </location>
</feature>
<reference evidence="15" key="1">
    <citation type="submission" date="2025-08" db="UniProtKB">
        <authorList>
            <consortium name="Ensembl"/>
        </authorList>
    </citation>
    <scope>IDENTIFICATION</scope>
</reference>
<dbReference type="SMART" id="SM00355">
    <property type="entry name" value="ZnF_C2H2"/>
    <property type="match status" value="3"/>
</dbReference>
<keyword evidence="2" id="KW-0597">Phosphoprotein</keyword>
<feature type="compositionally biased region" description="Low complexity" evidence="13">
    <location>
        <begin position="204"/>
        <end position="213"/>
    </location>
</feature>
<dbReference type="Pfam" id="PF00096">
    <property type="entry name" value="zf-C2H2"/>
    <property type="match status" value="2"/>
</dbReference>
<evidence type="ECO:0000256" key="11">
    <source>
        <dbReference type="ARBA" id="ARBA00038409"/>
    </source>
</evidence>
<comment type="subcellular location">
    <subcellularLocation>
        <location evidence="1">Nucleus</location>
    </subcellularLocation>
</comment>
<dbReference type="KEGG" id="srx:107752501"/>
<protein>
    <submittedName>
        <fullName evidence="15">Krueppel-like factor 9</fullName>
    </submittedName>
</protein>
<keyword evidence="16" id="KW-1185">Reference proteome</keyword>
<dbReference type="FunFam" id="3.30.160.60:FF:000521">
    <property type="entry name" value="Krueppel-like factor 9"/>
    <property type="match status" value="1"/>
</dbReference>
<dbReference type="InterPro" id="IPR013087">
    <property type="entry name" value="Znf_C2H2_type"/>
</dbReference>
<keyword evidence="10" id="KW-0539">Nucleus</keyword>
<evidence type="ECO:0000259" key="14">
    <source>
        <dbReference type="PROSITE" id="PS50157"/>
    </source>
</evidence>
<feature type="domain" description="C2H2-type" evidence="14">
    <location>
        <begin position="133"/>
        <end position="162"/>
    </location>
</feature>
<proteinExistence type="inferred from homology"/>
<sequence length="220" mass="24582">MTDVNTAARSLGPVSNGDRSDKLAGEEGSEESQESRTLLMVAMILLDLNQCIPSGISAKCIVDSDVDNQPGVKENREKCRQNASRVKRTRNRDRLHVSAEKRHCCPYAGCGKIYGKSSHLKAHFRVHTGERPFQCTWPGCAKKFSRSDELTRHFRTHTGEKRFMCPLCDKCFMRSDHLTKHARRHVNFHPSMLQGPAGRRRHSSTSTSSSGSSDHMSAGV</sequence>
<dbReference type="PANTHER" id="PTHR23235">
    <property type="entry name" value="KRUEPPEL-LIKE TRANSCRIPTION FACTOR"/>
    <property type="match status" value="1"/>
</dbReference>
<keyword evidence="3" id="KW-0479">Metal-binding</keyword>
<evidence type="ECO:0000256" key="9">
    <source>
        <dbReference type="ARBA" id="ARBA00023163"/>
    </source>
</evidence>
<feature type="domain" description="C2H2-type" evidence="14">
    <location>
        <begin position="163"/>
        <end position="190"/>
    </location>
</feature>
<dbReference type="Ensembl" id="ENSSRHT00000016276.1">
    <property type="protein sequence ID" value="ENSSRHP00000015753.1"/>
    <property type="gene ID" value="ENSSRHG00000008724.1"/>
</dbReference>
<gene>
    <name evidence="15" type="primary">LOC107752501</name>
</gene>
<dbReference type="Proteomes" id="UP000472270">
    <property type="component" value="Unassembled WGS sequence"/>
</dbReference>
<feature type="region of interest" description="Disordered" evidence="13">
    <location>
        <begin position="1"/>
        <end position="34"/>
    </location>
</feature>
<evidence type="ECO:0000256" key="3">
    <source>
        <dbReference type="ARBA" id="ARBA00022723"/>
    </source>
</evidence>
<dbReference type="PROSITE" id="PS50157">
    <property type="entry name" value="ZINC_FINGER_C2H2_2"/>
    <property type="match status" value="3"/>
</dbReference>
<dbReference type="GO" id="GO:0000981">
    <property type="term" value="F:DNA-binding transcription factor activity, RNA polymerase II-specific"/>
    <property type="evidence" value="ECO:0007669"/>
    <property type="project" value="TreeGrafter"/>
</dbReference>
<organism evidence="15 16">
    <name type="scientific">Sinocyclocheilus rhinocerous</name>
    <dbReference type="NCBI Taxonomy" id="307959"/>
    <lineage>
        <taxon>Eukaryota</taxon>
        <taxon>Metazoa</taxon>
        <taxon>Chordata</taxon>
        <taxon>Craniata</taxon>
        <taxon>Vertebrata</taxon>
        <taxon>Euteleostomi</taxon>
        <taxon>Actinopterygii</taxon>
        <taxon>Neopterygii</taxon>
        <taxon>Teleostei</taxon>
        <taxon>Ostariophysi</taxon>
        <taxon>Cypriniformes</taxon>
        <taxon>Cyprinidae</taxon>
        <taxon>Cyprininae</taxon>
        <taxon>Sinocyclocheilus</taxon>
    </lineage>
</organism>
<dbReference type="PANTHER" id="PTHR23235:SF132">
    <property type="entry name" value="KRUEPPEL-LIKE FACTOR 9"/>
    <property type="match status" value="1"/>
</dbReference>
<evidence type="ECO:0000256" key="7">
    <source>
        <dbReference type="ARBA" id="ARBA00023015"/>
    </source>
</evidence>
<dbReference type="SUPFAM" id="SSF57667">
    <property type="entry name" value="beta-beta-alpha zinc fingers"/>
    <property type="match status" value="2"/>
</dbReference>
<evidence type="ECO:0000313" key="16">
    <source>
        <dbReference type="Proteomes" id="UP000472270"/>
    </source>
</evidence>
<evidence type="ECO:0000256" key="12">
    <source>
        <dbReference type="PROSITE-ProRule" id="PRU00042"/>
    </source>
</evidence>
<evidence type="ECO:0000256" key="5">
    <source>
        <dbReference type="ARBA" id="ARBA00022771"/>
    </source>
</evidence>
<dbReference type="GO" id="GO:0000978">
    <property type="term" value="F:RNA polymerase II cis-regulatory region sequence-specific DNA binding"/>
    <property type="evidence" value="ECO:0007669"/>
    <property type="project" value="TreeGrafter"/>
</dbReference>
<evidence type="ECO:0000313" key="15">
    <source>
        <dbReference type="Ensembl" id="ENSSRHP00000015753.1"/>
    </source>
</evidence>
<evidence type="ECO:0000256" key="8">
    <source>
        <dbReference type="ARBA" id="ARBA00023125"/>
    </source>
</evidence>